<evidence type="ECO:0000259" key="2">
    <source>
        <dbReference type="PROSITE" id="PS50110"/>
    </source>
</evidence>
<comment type="caution">
    <text evidence="3">The sequence shown here is derived from an EMBL/GenBank/DDBJ whole genome shotgun (WGS) entry which is preliminary data.</text>
</comment>
<dbReference type="InterPro" id="IPR001789">
    <property type="entry name" value="Sig_transdc_resp-reg_receiver"/>
</dbReference>
<dbReference type="InterPro" id="IPR011006">
    <property type="entry name" value="CheY-like_superfamily"/>
</dbReference>
<dbReference type="AlphaFoldDB" id="A0A967EY11"/>
<dbReference type="Gene3D" id="3.40.50.2300">
    <property type="match status" value="1"/>
</dbReference>
<dbReference type="RefSeq" id="WP_167225174.1">
    <property type="nucleotide sequence ID" value="NZ_JAAQPH010000009.1"/>
</dbReference>
<feature type="domain" description="Response regulatory" evidence="2">
    <location>
        <begin position="3"/>
        <end position="119"/>
    </location>
</feature>
<keyword evidence="1" id="KW-0597">Phosphoprotein</keyword>
<sequence length="121" mass="13518">MKSCLIVDDSKVVRMVARKILEGLSFSTEEAEDGQKAIEACQRQMPDAVLLDWNMPVKNGLEFLHELRALGGDAQPIVVFCTTENDMSHIRQAMEAGANEYIMKPFDSDIIESKFVQVGLI</sequence>
<keyword evidence="4" id="KW-1185">Reference proteome</keyword>
<dbReference type="PROSITE" id="PS50110">
    <property type="entry name" value="RESPONSE_REGULATORY"/>
    <property type="match status" value="1"/>
</dbReference>
<name>A0A967EY11_9PROT</name>
<dbReference type="EMBL" id="JAAQPH010000009">
    <property type="protein sequence ID" value="NIA69497.1"/>
    <property type="molecule type" value="Genomic_DNA"/>
</dbReference>
<evidence type="ECO:0000313" key="3">
    <source>
        <dbReference type="EMBL" id="NIA69497.1"/>
    </source>
</evidence>
<dbReference type="PANTHER" id="PTHR43228:SF1">
    <property type="entry name" value="TWO-COMPONENT RESPONSE REGULATOR ARR22"/>
    <property type="match status" value="1"/>
</dbReference>
<dbReference type="SMART" id="SM00448">
    <property type="entry name" value="REC"/>
    <property type="match status" value="1"/>
</dbReference>
<feature type="modified residue" description="4-aspartylphosphate" evidence="1">
    <location>
        <position position="52"/>
    </location>
</feature>
<gene>
    <name evidence="3" type="ORF">HBA54_12925</name>
</gene>
<evidence type="ECO:0000313" key="4">
    <source>
        <dbReference type="Proteomes" id="UP000761264"/>
    </source>
</evidence>
<organism evidence="3 4">
    <name type="scientific">Pelagibius litoralis</name>
    <dbReference type="NCBI Taxonomy" id="374515"/>
    <lineage>
        <taxon>Bacteria</taxon>
        <taxon>Pseudomonadati</taxon>
        <taxon>Pseudomonadota</taxon>
        <taxon>Alphaproteobacteria</taxon>
        <taxon>Rhodospirillales</taxon>
        <taxon>Rhodovibrionaceae</taxon>
        <taxon>Pelagibius</taxon>
    </lineage>
</organism>
<dbReference type="PANTHER" id="PTHR43228">
    <property type="entry name" value="TWO-COMPONENT RESPONSE REGULATOR"/>
    <property type="match status" value="1"/>
</dbReference>
<dbReference type="InterPro" id="IPR052048">
    <property type="entry name" value="ST_Response_Regulator"/>
</dbReference>
<accession>A0A967EY11</accession>
<protein>
    <submittedName>
        <fullName evidence="3">Response regulator</fullName>
    </submittedName>
</protein>
<dbReference type="Proteomes" id="UP000761264">
    <property type="component" value="Unassembled WGS sequence"/>
</dbReference>
<dbReference type="Pfam" id="PF00072">
    <property type="entry name" value="Response_reg"/>
    <property type="match status" value="1"/>
</dbReference>
<proteinExistence type="predicted"/>
<reference evidence="3" key="1">
    <citation type="submission" date="2020-03" db="EMBL/GenBank/DDBJ databases">
        <title>Genome of Pelagibius litoralis DSM 21314T.</title>
        <authorList>
            <person name="Wang G."/>
        </authorList>
    </citation>
    <scope>NUCLEOTIDE SEQUENCE</scope>
    <source>
        <strain evidence="3">DSM 21314</strain>
    </source>
</reference>
<dbReference type="SUPFAM" id="SSF52172">
    <property type="entry name" value="CheY-like"/>
    <property type="match status" value="1"/>
</dbReference>
<evidence type="ECO:0000256" key="1">
    <source>
        <dbReference type="PROSITE-ProRule" id="PRU00169"/>
    </source>
</evidence>
<dbReference type="GO" id="GO:0000160">
    <property type="term" value="P:phosphorelay signal transduction system"/>
    <property type="evidence" value="ECO:0007669"/>
    <property type="project" value="InterPro"/>
</dbReference>
<dbReference type="CDD" id="cd00156">
    <property type="entry name" value="REC"/>
    <property type="match status" value="1"/>
</dbReference>